<proteinExistence type="predicted"/>
<dbReference type="Proteomes" id="UP001246473">
    <property type="component" value="Unassembled WGS sequence"/>
</dbReference>
<dbReference type="RefSeq" id="WP_146153259.1">
    <property type="nucleotide sequence ID" value="NZ_JACIII010000011.1"/>
</dbReference>
<dbReference type="EMBL" id="JACIIK010000022">
    <property type="protein sequence ID" value="MBB6207108.1"/>
    <property type="molecule type" value="Genomic_DNA"/>
</dbReference>
<evidence type="ECO:0000313" key="1">
    <source>
        <dbReference type="EMBL" id="MBB6207108.1"/>
    </source>
</evidence>
<dbReference type="EMBL" id="JANSLM010000009">
    <property type="protein sequence ID" value="MDT8840497.1"/>
    <property type="molecule type" value="Genomic_DNA"/>
</dbReference>
<dbReference type="Proteomes" id="UP000518681">
    <property type="component" value="Unassembled WGS sequence"/>
</dbReference>
<gene>
    <name evidence="1" type="ORF">GGD69_008013</name>
    <name evidence="2" type="ORF">ParKJ_24025</name>
</gene>
<sequence length="62" mass="6805">MPFVIGSGKVQAIAKDSASRIGFWWAEADFDWWCEGINYEMSDTQKMAVSAKVACATRVAGD</sequence>
<evidence type="ECO:0000313" key="2">
    <source>
        <dbReference type="EMBL" id="MDT8840497.1"/>
    </source>
</evidence>
<reference evidence="1 3" key="1">
    <citation type="submission" date="2020-08" db="EMBL/GenBank/DDBJ databases">
        <title>Genomic Encyclopedia of Type Strains, Phase IV (KMG-V): Genome sequencing to study the core and pangenomes of soil and plant-associated prokaryotes.</title>
        <authorList>
            <person name="Whitman W."/>
        </authorList>
    </citation>
    <scope>NUCLEOTIDE SEQUENCE [LARGE SCALE GENOMIC DNA]</scope>
    <source>
        <strain evidence="1 3">SEMIA 4013</strain>
    </source>
</reference>
<accession>A0AAP1L0N5</accession>
<comment type="caution">
    <text evidence="1">The sequence shown here is derived from an EMBL/GenBank/DDBJ whole genome shotgun (WGS) entry which is preliminary data.</text>
</comment>
<protein>
    <submittedName>
        <fullName evidence="1">Uncharacterized protein</fullName>
    </submittedName>
</protein>
<reference evidence="2" key="2">
    <citation type="submission" date="2022-08" db="EMBL/GenBank/DDBJ databases">
        <authorList>
            <person name="Kim S.-J."/>
        </authorList>
    </citation>
    <scope>NUCLEOTIDE SEQUENCE</scope>
    <source>
        <strain evidence="2">KJ</strain>
    </source>
</reference>
<organism evidence="1 3">
    <name type="scientific">Paraburkholderia fungorum</name>
    <dbReference type="NCBI Taxonomy" id="134537"/>
    <lineage>
        <taxon>Bacteria</taxon>
        <taxon>Pseudomonadati</taxon>
        <taxon>Pseudomonadota</taxon>
        <taxon>Betaproteobacteria</taxon>
        <taxon>Burkholderiales</taxon>
        <taxon>Burkholderiaceae</taxon>
        <taxon>Paraburkholderia</taxon>
    </lineage>
</organism>
<dbReference type="AlphaFoldDB" id="A0AAP1L0N5"/>
<name>A0AAP1L0N5_9BURK</name>
<evidence type="ECO:0000313" key="3">
    <source>
        <dbReference type="Proteomes" id="UP000518681"/>
    </source>
</evidence>